<evidence type="ECO:0000313" key="2">
    <source>
        <dbReference type="EMBL" id="DAD71006.1"/>
    </source>
</evidence>
<reference evidence="2" key="1">
    <citation type="journal article" date="2021" name="Proc. Natl. Acad. Sci. U.S.A.">
        <title>A Catalog of Tens of Thousands of Viruses from Human Metagenomes Reveals Hidden Associations with Chronic Diseases.</title>
        <authorList>
            <person name="Tisza M.J."/>
            <person name="Buck C.B."/>
        </authorList>
    </citation>
    <scope>NUCLEOTIDE SEQUENCE</scope>
    <source>
        <strain evidence="2">Ct5d86</strain>
    </source>
</reference>
<feature type="domain" description="Primase C-terminal 1" evidence="1">
    <location>
        <begin position="196"/>
        <end position="260"/>
    </location>
</feature>
<organism evidence="2">
    <name type="scientific">Siphoviridae sp. ct5d86</name>
    <dbReference type="NCBI Taxonomy" id="2827561"/>
    <lineage>
        <taxon>Viruses</taxon>
        <taxon>Duplodnaviria</taxon>
        <taxon>Heunggongvirae</taxon>
        <taxon>Uroviricota</taxon>
        <taxon>Caudoviricetes</taxon>
    </lineage>
</organism>
<accession>A0A8S5LM26</accession>
<evidence type="ECO:0000259" key="1">
    <source>
        <dbReference type="SMART" id="SM00942"/>
    </source>
</evidence>
<dbReference type="Pfam" id="PF08708">
    <property type="entry name" value="PriCT_1"/>
    <property type="match status" value="1"/>
</dbReference>
<name>A0A8S5LM26_9CAUD</name>
<protein>
    <submittedName>
        <fullName evidence="2">Bifunctional DNA primase polymerase</fullName>
    </submittedName>
</protein>
<dbReference type="InterPro" id="IPR014820">
    <property type="entry name" value="PriCT_1"/>
</dbReference>
<sequence>MFEKIPEEIKKLNQWVCIKANSKIPLNPYTGFAASSTNPTTWSDFDTAVNCINQGHADNIGFVFNNNNIVGIDIDIGFDNDGFVSKIGADIIGKCHSYTEKSRSGRGFHILVKGNLLFKGRNNLQGVEIYKDARYFITTGNVFIYDEIIANQEAIDYIVDKYFSGYREETTKKRSDFKLYTPSWEGAYNDGRIRVRPTYPKIESGGRNMSLTSLAGAMHTIGYSKLQIYKELLYVNTNACVPPLSDSEIKSICNSIARYKR</sequence>
<proteinExistence type="predicted"/>
<dbReference type="EMBL" id="BK015875">
    <property type="protein sequence ID" value="DAD71006.1"/>
    <property type="molecule type" value="Genomic_DNA"/>
</dbReference>
<dbReference type="SMART" id="SM00942">
    <property type="entry name" value="PriCT_1"/>
    <property type="match status" value="1"/>
</dbReference>